<sequence>MIIAAGIVCSLMMTVHRGKGLLVWWMVMWSLIVLTGCTSRPAPLPEPAPLPAPILCAAPAAMTEHEPMPRAPRGDYTQQEVALYLLALHRWGSRGWQRLAAIHDYTRQCRVREQ</sequence>
<dbReference type="Proteomes" id="UP000217763">
    <property type="component" value="Chromosome"/>
</dbReference>
<keyword evidence="1" id="KW-1133">Transmembrane helix</keyword>
<reference evidence="3" key="1">
    <citation type="submission" date="2015-09" db="EMBL/GenBank/DDBJ databases">
        <authorList>
            <person name="Shao Z."/>
            <person name="Wang L."/>
        </authorList>
    </citation>
    <scope>NUCLEOTIDE SEQUENCE [LARGE SCALE GENOMIC DNA]</scope>
    <source>
        <strain evidence="3">F13-1</strain>
    </source>
</reference>
<protein>
    <submittedName>
        <fullName evidence="2">Uncharacterized protein</fullName>
    </submittedName>
</protein>
<evidence type="ECO:0000313" key="3">
    <source>
        <dbReference type="Proteomes" id="UP000217763"/>
    </source>
</evidence>
<accession>A0A291HN66</accession>
<feature type="transmembrane region" description="Helical" evidence="1">
    <location>
        <begin position="21"/>
        <end position="42"/>
    </location>
</feature>
<organism evidence="2 3">
    <name type="scientific">Zobellella denitrificans</name>
    <dbReference type="NCBI Taxonomy" id="347534"/>
    <lineage>
        <taxon>Bacteria</taxon>
        <taxon>Pseudomonadati</taxon>
        <taxon>Pseudomonadota</taxon>
        <taxon>Gammaproteobacteria</taxon>
        <taxon>Aeromonadales</taxon>
        <taxon>Aeromonadaceae</taxon>
        <taxon>Zobellella</taxon>
    </lineage>
</organism>
<evidence type="ECO:0000256" key="1">
    <source>
        <dbReference type="SAM" id="Phobius"/>
    </source>
</evidence>
<dbReference type="KEGG" id="zdf:AN401_07185"/>
<keyword evidence="1" id="KW-0472">Membrane</keyword>
<keyword evidence="1" id="KW-0812">Transmembrane</keyword>
<proteinExistence type="predicted"/>
<dbReference type="EMBL" id="CP012621">
    <property type="protein sequence ID" value="ATG73666.1"/>
    <property type="molecule type" value="Genomic_DNA"/>
</dbReference>
<dbReference type="AlphaFoldDB" id="A0A291HN66"/>
<name>A0A291HN66_9GAMM</name>
<evidence type="ECO:0000313" key="2">
    <source>
        <dbReference type="EMBL" id="ATG73666.1"/>
    </source>
</evidence>
<gene>
    <name evidence="2" type="ORF">AN401_07185</name>
</gene>
<keyword evidence="3" id="KW-1185">Reference proteome</keyword>